<evidence type="ECO:0000313" key="1">
    <source>
        <dbReference type="EMBL" id="GJE87407.1"/>
    </source>
</evidence>
<evidence type="ECO:0000313" key="2">
    <source>
        <dbReference type="Proteomes" id="UP000703269"/>
    </source>
</evidence>
<dbReference type="Proteomes" id="UP000703269">
    <property type="component" value="Unassembled WGS sequence"/>
</dbReference>
<accession>A0A9P3G3G6</accession>
<sequence length="91" mass="9981">MGATARKQLDLGPSLHRPSSAAIIELYTDTTIFSSSSCTLSRDGVLVAIRTPPAVVRRYLGRGTRRCHATPSYTSYTHRRCHVQDCCGAEK</sequence>
<protein>
    <submittedName>
        <fullName evidence="1">Uncharacterized protein</fullName>
    </submittedName>
</protein>
<organism evidence="1 2">
    <name type="scientific">Phanerochaete sordida</name>
    <dbReference type="NCBI Taxonomy" id="48140"/>
    <lineage>
        <taxon>Eukaryota</taxon>
        <taxon>Fungi</taxon>
        <taxon>Dikarya</taxon>
        <taxon>Basidiomycota</taxon>
        <taxon>Agaricomycotina</taxon>
        <taxon>Agaricomycetes</taxon>
        <taxon>Polyporales</taxon>
        <taxon>Phanerochaetaceae</taxon>
        <taxon>Phanerochaete</taxon>
    </lineage>
</organism>
<gene>
    <name evidence="1" type="ORF">PsYK624_034900</name>
</gene>
<name>A0A9P3G3G6_9APHY</name>
<dbReference type="AlphaFoldDB" id="A0A9P3G3G6"/>
<keyword evidence="2" id="KW-1185">Reference proteome</keyword>
<dbReference type="EMBL" id="BPQB01000006">
    <property type="protein sequence ID" value="GJE87407.1"/>
    <property type="molecule type" value="Genomic_DNA"/>
</dbReference>
<reference evidence="1 2" key="1">
    <citation type="submission" date="2021-08" db="EMBL/GenBank/DDBJ databases">
        <title>Draft Genome Sequence of Phanerochaete sordida strain YK-624.</title>
        <authorList>
            <person name="Mori T."/>
            <person name="Dohra H."/>
            <person name="Suzuki T."/>
            <person name="Kawagishi H."/>
            <person name="Hirai H."/>
        </authorList>
    </citation>
    <scope>NUCLEOTIDE SEQUENCE [LARGE SCALE GENOMIC DNA]</scope>
    <source>
        <strain evidence="1 2">YK-624</strain>
    </source>
</reference>
<comment type="caution">
    <text evidence="1">The sequence shown here is derived from an EMBL/GenBank/DDBJ whole genome shotgun (WGS) entry which is preliminary data.</text>
</comment>
<proteinExistence type="predicted"/>